<reference evidence="2 3" key="1">
    <citation type="submission" date="2015-02" db="EMBL/GenBank/DDBJ databases">
        <title>Draft genome sequences of ten Microbacterium spp. with emphasis on heavy metal contaminated environments.</title>
        <authorList>
            <person name="Corretto E."/>
        </authorList>
    </citation>
    <scope>NUCLEOTIDE SEQUENCE [LARGE SCALE GENOMIC DNA]</scope>
    <source>
        <strain evidence="2 3">DSM 12510</strain>
    </source>
</reference>
<evidence type="ECO:0000313" key="3">
    <source>
        <dbReference type="Proteomes" id="UP000033956"/>
    </source>
</evidence>
<sequence length="237" mass="25928">MRTAARIWQTARMPHLDDLARLWPAAGVSVCSGDLELRWIDDELLVALAELAGAGIHDPGAMPFEHPWSRGAPDDVARSVLTYQWNARGHVESGAFALELGVLHRGVPVGIQGLDAPEWGVLRSIRTGSWLGRAHQGHGIGTRMRMLALNLAFDGLGAEEALSGAFADNAASNAVSRAVGYDDDGAFRHPRDGVAVEHRRYRMSRERWKQLRPTHADRLGAPVILRGVEQFRAQVTP</sequence>
<dbReference type="GO" id="GO:1990189">
    <property type="term" value="F:protein N-terminal-serine acetyltransferase activity"/>
    <property type="evidence" value="ECO:0007669"/>
    <property type="project" value="TreeGrafter"/>
</dbReference>
<dbReference type="SUPFAM" id="SSF55729">
    <property type="entry name" value="Acyl-CoA N-acyltransferases (Nat)"/>
    <property type="match status" value="1"/>
</dbReference>
<dbReference type="Proteomes" id="UP000033956">
    <property type="component" value="Unassembled WGS sequence"/>
</dbReference>
<dbReference type="STRING" id="92835.RS81_03015"/>
<dbReference type="EC" id="2.8.3.-" evidence="2"/>
<name>A0A0M2H1R8_9MICO</name>
<gene>
    <name evidence="2" type="ORF">RS81_03015</name>
</gene>
<comment type="caution">
    <text evidence="2">The sequence shown here is derived from an EMBL/GenBank/DDBJ whole genome shotgun (WGS) entry which is preliminary data.</text>
</comment>
<evidence type="ECO:0000259" key="1">
    <source>
        <dbReference type="Pfam" id="PF13302"/>
    </source>
</evidence>
<feature type="domain" description="N-acetyltransferase" evidence="1">
    <location>
        <begin position="35"/>
        <end position="181"/>
    </location>
</feature>
<dbReference type="Pfam" id="PF13302">
    <property type="entry name" value="Acetyltransf_3"/>
    <property type="match status" value="1"/>
</dbReference>
<keyword evidence="3" id="KW-1185">Reference proteome</keyword>
<evidence type="ECO:0000313" key="2">
    <source>
        <dbReference type="EMBL" id="KJL38018.1"/>
    </source>
</evidence>
<dbReference type="GO" id="GO:0008999">
    <property type="term" value="F:protein-N-terminal-alanine acetyltransferase activity"/>
    <property type="evidence" value="ECO:0007669"/>
    <property type="project" value="TreeGrafter"/>
</dbReference>
<proteinExistence type="predicted"/>
<keyword evidence="2" id="KW-0808">Transferase</keyword>
<dbReference type="Gene3D" id="3.40.630.30">
    <property type="match status" value="1"/>
</dbReference>
<organism evidence="2 3">
    <name type="scientific">Microbacterium terrae</name>
    <dbReference type="NCBI Taxonomy" id="69369"/>
    <lineage>
        <taxon>Bacteria</taxon>
        <taxon>Bacillati</taxon>
        <taxon>Actinomycetota</taxon>
        <taxon>Actinomycetes</taxon>
        <taxon>Micrococcales</taxon>
        <taxon>Microbacteriaceae</taxon>
        <taxon>Microbacterium</taxon>
    </lineage>
</organism>
<dbReference type="AlphaFoldDB" id="A0A0M2H1R8"/>
<dbReference type="InterPro" id="IPR000182">
    <property type="entry name" value="GNAT_dom"/>
</dbReference>
<dbReference type="PANTHER" id="PTHR43441">
    <property type="entry name" value="RIBOSOMAL-PROTEIN-SERINE ACETYLTRANSFERASE"/>
    <property type="match status" value="1"/>
</dbReference>
<dbReference type="GO" id="GO:0005737">
    <property type="term" value="C:cytoplasm"/>
    <property type="evidence" value="ECO:0007669"/>
    <property type="project" value="TreeGrafter"/>
</dbReference>
<dbReference type="InterPro" id="IPR051908">
    <property type="entry name" value="Ribosomal_N-acetyltransferase"/>
</dbReference>
<dbReference type="InterPro" id="IPR016181">
    <property type="entry name" value="Acyl_CoA_acyltransferase"/>
</dbReference>
<protein>
    <submittedName>
        <fullName evidence="2">Succinyl-CoA transferase</fullName>
        <ecNumber evidence="2">2.8.3.-</ecNumber>
    </submittedName>
</protein>
<dbReference type="EMBL" id="JYIZ01000056">
    <property type="protein sequence ID" value="KJL38018.1"/>
    <property type="molecule type" value="Genomic_DNA"/>
</dbReference>
<accession>A0A0M2H1R8</accession>
<dbReference type="PANTHER" id="PTHR43441:SF11">
    <property type="entry name" value="RIBOSOMAL-PROTEIN-SERINE ACETYLTRANSFERASE"/>
    <property type="match status" value="1"/>
</dbReference>
<dbReference type="PATRIC" id="fig|92835.4.peg.3043"/>